<comment type="caution">
    <text evidence="2">The sequence shown here is derived from an EMBL/GenBank/DDBJ whole genome shotgun (WGS) entry which is preliminary data.</text>
</comment>
<sequence length="86" mass="10290">DIRKSPNWDQNVNFTLKDCLLYDIDRHRNDYLDHRLSKTETTAIQLEKRAMRSENKFFLFTVSIISSIVARNYISKKESVKPIRKE</sequence>
<organism evidence="2 3">
    <name type="scientific">Funneliformis geosporum</name>
    <dbReference type="NCBI Taxonomy" id="1117311"/>
    <lineage>
        <taxon>Eukaryota</taxon>
        <taxon>Fungi</taxon>
        <taxon>Fungi incertae sedis</taxon>
        <taxon>Mucoromycota</taxon>
        <taxon>Glomeromycotina</taxon>
        <taxon>Glomeromycetes</taxon>
        <taxon>Glomerales</taxon>
        <taxon>Glomeraceae</taxon>
        <taxon>Funneliformis</taxon>
    </lineage>
</organism>
<gene>
    <name evidence="2" type="ORF">FWILDA_LOCUS15725</name>
</gene>
<dbReference type="OrthoDB" id="2318748at2759"/>
<evidence type="ECO:0000256" key="1">
    <source>
        <dbReference type="SAM" id="Phobius"/>
    </source>
</evidence>
<evidence type="ECO:0000313" key="2">
    <source>
        <dbReference type="EMBL" id="CAI2192734.1"/>
    </source>
</evidence>
<accession>A0A9W4X0D4</accession>
<dbReference type="Proteomes" id="UP001153678">
    <property type="component" value="Unassembled WGS sequence"/>
</dbReference>
<keyword evidence="1" id="KW-1133">Transmembrane helix</keyword>
<proteinExistence type="predicted"/>
<dbReference type="EMBL" id="CAMKVN010008661">
    <property type="protein sequence ID" value="CAI2192734.1"/>
    <property type="molecule type" value="Genomic_DNA"/>
</dbReference>
<evidence type="ECO:0000313" key="3">
    <source>
        <dbReference type="Proteomes" id="UP001153678"/>
    </source>
</evidence>
<keyword evidence="3" id="KW-1185">Reference proteome</keyword>
<feature type="non-terminal residue" evidence="2">
    <location>
        <position position="1"/>
    </location>
</feature>
<keyword evidence="1" id="KW-0812">Transmembrane</keyword>
<dbReference type="AlphaFoldDB" id="A0A9W4X0D4"/>
<keyword evidence="1" id="KW-0472">Membrane</keyword>
<reference evidence="2" key="1">
    <citation type="submission" date="2022-08" db="EMBL/GenBank/DDBJ databases">
        <authorList>
            <person name="Kallberg Y."/>
            <person name="Tangrot J."/>
            <person name="Rosling A."/>
        </authorList>
    </citation>
    <scope>NUCLEOTIDE SEQUENCE</scope>
    <source>
        <strain evidence="2">Wild A</strain>
    </source>
</reference>
<feature type="transmembrane region" description="Helical" evidence="1">
    <location>
        <begin position="57"/>
        <end position="74"/>
    </location>
</feature>
<name>A0A9W4X0D4_9GLOM</name>
<protein>
    <submittedName>
        <fullName evidence="2">3180_t:CDS:1</fullName>
    </submittedName>
</protein>